<proteinExistence type="predicted"/>
<name>A0A835XMB8_9CHLO</name>
<evidence type="ECO:0000313" key="3">
    <source>
        <dbReference type="Proteomes" id="UP000612055"/>
    </source>
</evidence>
<dbReference type="PANTHER" id="PTHR40434">
    <property type="entry name" value="CUPIN_2 DOMAIN-CONTAINING PROTEIN"/>
    <property type="match status" value="1"/>
</dbReference>
<dbReference type="Pfam" id="PF07883">
    <property type="entry name" value="Cupin_2"/>
    <property type="match status" value="1"/>
</dbReference>
<organism evidence="2 3">
    <name type="scientific">Edaphochlamys debaryana</name>
    <dbReference type="NCBI Taxonomy" id="47281"/>
    <lineage>
        <taxon>Eukaryota</taxon>
        <taxon>Viridiplantae</taxon>
        <taxon>Chlorophyta</taxon>
        <taxon>core chlorophytes</taxon>
        <taxon>Chlorophyceae</taxon>
        <taxon>CS clade</taxon>
        <taxon>Chlamydomonadales</taxon>
        <taxon>Chlamydomonadales incertae sedis</taxon>
        <taxon>Edaphochlamys</taxon>
    </lineage>
</organism>
<dbReference type="PANTHER" id="PTHR40434:SF1">
    <property type="entry name" value="CUPIN TYPE-1 DOMAIN-CONTAINING PROTEIN"/>
    <property type="match status" value="1"/>
</dbReference>
<dbReference type="EMBL" id="JAEHOE010000111">
    <property type="protein sequence ID" value="KAG2486496.1"/>
    <property type="molecule type" value="Genomic_DNA"/>
</dbReference>
<sequence>MDTAHLTIFPGKGFPPHRHKEGDEMIYVLSGRMEYSYWGAGMTEPATVLLGPGDSNYIRANELHKVWNSGSEDLVMIIASQKVAPMEFFDDFPSDYNAAGALVPVLPWEGACPPGQELVKDEL</sequence>
<dbReference type="SUPFAM" id="SSF51182">
    <property type="entry name" value="RmlC-like cupins"/>
    <property type="match status" value="1"/>
</dbReference>
<keyword evidence="3" id="KW-1185">Reference proteome</keyword>
<dbReference type="AlphaFoldDB" id="A0A835XMB8"/>
<dbReference type="InterPro" id="IPR013096">
    <property type="entry name" value="Cupin_2"/>
</dbReference>
<evidence type="ECO:0000259" key="1">
    <source>
        <dbReference type="Pfam" id="PF07883"/>
    </source>
</evidence>
<reference evidence="2" key="1">
    <citation type="journal article" date="2020" name="bioRxiv">
        <title>Comparative genomics of Chlamydomonas.</title>
        <authorList>
            <person name="Craig R.J."/>
            <person name="Hasan A.R."/>
            <person name="Ness R.W."/>
            <person name="Keightley P.D."/>
        </authorList>
    </citation>
    <scope>NUCLEOTIDE SEQUENCE</scope>
    <source>
        <strain evidence="2">CCAP 11/70</strain>
    </source>
</reference>
<protein>
    <recommendedName>
        <fullName evidence="1">Cupin type-2 domain-containing protein</fullName>
    </recommendedName>
</protein>
<comment type="caution">
    <text evidence="2">The sequence shown here is derived from an EMBL/GenBank/DDBJ whole genome shotgun (WGS) entry which is preliminary data.</text>
</comment>
<dbReference type="Proteomes" id="UP000612055">
    <property type="component" value="Unassembled WGS sequence"/>
</dbReference>
<evidence type="ECO:0000313" key="2">
    <source>
        <dbReference type="EMBL" id="KAG2486496.1"/>
    </source>
</evidence>
<accession>A0A835XMB8</accession>
<gene>
    <name evidence="2" type="ORF">HYH03_014798</name>
</gene>
<dbReference type="OrthoDB" id="1921208at2759"/>
<dbReference type="Gene3D" id="2.60.120.10">
    <property type="entry name" value="Jelly Rolls"/>
    <property type="match status" value="1"/>
</dbReference>
<dbReference type="InterPro" id="IPR011051">
    <property type="entry name" value="RmlC_Cupin_sf"/>
</dbReference>
<dbReference type="InterPro" id="IPR014710">
    <property type="entry name" value="RmlC-like_jellyroll"/>
</dbReference>
<feature type="domain" description="Cupin type-2" evidence="1">
    <location>
        <begin position="6"/>
        <end position="77"/>
    </location>
</feature>
<dbReference type="CDD" id="cd02208">
    <property type="entry name" value="cupin_RmlC-like"/>
    <property type="match status" value="1"/>
</dbReference>